<dbReference type="SUPFAM" id="SSF68923">
    <property type="entry name" value="PEP carboxykinase N-terminal domain"/>
    <property type="match status" value="1"/>
</dbReference>
<dbReference type="InterPro" id="IPR013035">
    <property type="entry name" value="PEP_carboxykinase_C"/>
</dbReference>
<evidence type="ECO:0000256" key="3">
    <source>
        <dbReference type="ARBA" id="ARBA00012363"/>
    </source>
</evidence>
<evidence type="ECO:0000256" key="2">
    <source>
        <dbReference type="ARBA" id="ARBA00006052"/>
    </source>
</evidence>
<evidence type="ECO:0000256" key="7">
    <source>
        <dbReference type="ARBA" id="ARBA00047371"/>
    </source>
</evidence>
<dbReference type="InterPro" id="IPR001272">
    <property type="entry name" value="PEP_carboxykinase_ATP"/>
</dbReference>
<dbReference type="SUPFAM" id="SSF53795">
    <property type="entry name" value="PEP carboxykinase-like"/>
    <property type="match status" value="1"/>
</dbReference>
<dbReference type="UniPathway" id="UPA00138"/>
<organism evidence="8 9">
    <name type="scientific">Lacticaseibacillus zeae DSM 20178 = KCTC 3804</name>
    <dbReference type="NCBI Taxonomy" id="1423816"/>
    <lineage>
        <taxon>Bacteria</taxon>
        <taxon>Bacillati</taxon>
        <taxon>Bacillota</taxon>
        <taxon>Bacilli</taxon>
        <taxon>Lactobacillales</taxon>
        <taxon>Lactobacillaceae</taxon>
        <taxon>Lacticaseibacillus</taxon>
    </lineage>
</organism>
<dbReference type="InterPro" id="IPR008210">
    <property type="entry name" value="PEP_carboxykinase_N"/>
</dbReference>
<evidence type="ECO:0000313" key="8">
    <source>
        <dbReference type="EMBL" id="KRK12370.1"/>
    </source>
</evidence>
<dbReference type="AlphaFoldDB" id="A0A0R1EZN6"/>
<dbReference type="GO" id="GO:0016301">
    <property type="term" value="F:kinase activity"/>
    <property type="evidence" value="ECO:0007669"/>
    <property type="project" value="UniProtKB-KW"/>
</dbReference>
<comment type="pathway">
    <text evidence="1">Carbohydrate biosynthesis; gluconeogenesis.</text>
</comment>
<dbReference type="EMBL" id="AZCT01000008">
    <property type="protein sequence ID" value="KRK12370.1"/>
    <property type="molecule type" value="Genomic_DNA"/>
</dbReference>
<dbReference type="Pfam" id="PF01293">
    <property type="entry name" value="PEPCK_ATP"/>
    <property type="match status" value="1"/>
</dbReference>
<dbReference type="Gene3D" id="3.90.228.20">
    <property type="match status" value="1"/>
</dbReference>
<evidence type="ECO:0000256" key="5">
    <source>
        <dbReference type="ARBA" id="ARBA00022840"/>
    </source>
</evidence>
<evidence type="ECO:0000256" key="1">
    <source>
        <dbReference type="ARBA" id="ARBA00004742"/>
    </source>
</evidence>
<accession>A0A0R1EZN6</accession>
<dbReference type="EC" id="4.1.1.49" evidence="3"/>
<keyword evidence="8" id="KW-0670">Pyruvate</keyword>
<keyword evidence="8" id="KW-0808">Transferase</keyword>
<proteinExistence type="inferred from homology"/>
<dbReference type="GO" id="GO:0004612">
    <property type="term" value="F:phosphoenolpyruvate carboxykinase (ATP) activity"/>
    <property type="evidence" value="ECO:0007669"/>
    <property type="project" value="UniProtKB-EC"/>
</dbReference>
<evidence type="ECO:0000256" key="6">
    <source>
        <dbReference type="ARBA" id="ARBA00023239"/>
    </source>
</evidence>
<dbReference type="Proteomes" id="UP000051984">
    <property type="component" value="Unassembled WGS sequence"/>
</dbReference>
<evidence type="ECO:0000256" key="4">
    <source>
        <dbReference type="ARBA" id="ARBA00022741"/>
    </source>
</evidence>
<dbReference type="GO" id="GO:0006094">
    <property type="term" value="P:gluconeogenesis"/>
    <property type="evidence" value="ECO:0007669"/>
    <property type="project" value="UniProtKB-UniPathway"/>
</dbReference>
<evidence type="ECO:0000313" key="9">
    <source>
        <dbReference type="Proteomes" id="UP000051984"/>
    </source>
</evidence>
<comment type="caution">
    <text evidence="8">The sequence shown here is derived from an EMBL/GenBank/DDBJ whole genome shotgun (WGS) entry which is preliminary data.</text>
</comment>
<dbReference type="eggNOG" id="COG1274">
    <property type="taxonomic scope" value="Bacteria"/>
</dbReference>
<sequence>MYRMYKGDATMTTKQQFPSSEVTAASGYFSPLKATVETAFYGTNVQPVTTLTEAYELAKAAPGVIITDLPIQHASDLGLPEDARILVANDGQVVGRTAAARRIIGQPGVDAGTMAKVAREAVFQGSRKRFLSGRVVVGLSPDFSVEAHMMLPEAYANNLYSYLLNFQIMTDEAKKHYAQSRPLPEDDLYLYADPDWHDPAYPDGLAIFDPLHNAAIILGLRYFGELKKGTLTLAWATAHRNGFVACHGGMKQYQRQDGTYTMAAFGLSGSGKSTITLTSHGDRYPVKVLHDDAFVIDRQTGATTALEPAYFDKTQDYPLSDPGIRYFLTVQNVGVTLDDQGRKTLVTEDIRNGNGRTVKSRYVTPNRVDHLTESIDAVFWIMKDDTLPPVIRIENPDLAAAFGATLATKRSTAENVGAHVDRDQLVIEPFANPFRCYPLAEDYQDFYELFQERGTTCYILNTGFYRGKKVKPADTLDAIAAIVDGTAQFQPFGPLPDMSYLVLPAFKVDFTAPDYRALLRKRLEARLAFLATKETADGGYDKLPEAATHALEKILTALSESD</sequence>
<protein>
    <recommendedName>
        <fullName evidence="3">phosphoenolpyruvate carboxykinase (ATP)</fullName>
        <ecNumber evidence="3">4.1.1.49</ecNumber>
    </recommendedName>
</protein>
<name>A0A0R1EZN6_LACZE</name>
<gene>
    <name evidence="8" type="ORF">FD51_GL002928</name>
</gene>
<keyword evidence="8" id="KW-0418">Kinase</keyword>
<keyword evidence="5" id="KW-0067">ATP-binding</keyword>
<dbReference type="GO" id="GO:0005524">
    <property type="term" value="F:ATP binding"/>
    <property type="evidence" value="ECO:0007669"/>
    <property type="project" value="UniProtKB-KW"/>
</dbReference>
<keyword evidence="6" id="KW-0456">Lyase</keyword>
<comment type="catalytic activity">
    <reaction evidence="7">
        <text>oxaloacetate + ATP = phosphoenolpyruvate + ADP + CO2</text>
        <dbReference type="Rhea" id="RHEA:18617"/>
        <dbReference type="ChEBI" id="CHEBI:16452"/>
        <dbReference type="ChEBI" id="CHEBI:16526"/>
        <dbReference type="ChEBI" id="CHEBI:30616"/>
        <dbReference type="ChEBI" id="CHEBI:58702"/>
        <dbReference type="ChEBI" id="CHEBI:456216"/>
        <dbReference type="EC" id="4.1.1.49"/>
    </reaction>
</comment>
<keyword evidence="4" id="KW-0547">Nucleotide-binding</keyword>
<reference evidence="8 9" key="1">
    <citation type="journal article" date="2015" name="Genome Announc.">
        <title>Expanding the biotechnology potential of lactobacilli through comparative genomics of 213 strains and associated genera.</title>
        <authorList>
            <person name="Sun Z."/>
            <person name="Harris H.M."/>
            <person name="McCann A."/>
            <person name="Guo C."/>
            <person name="Argimon S."/>
            <person name="Zhang W."/>
            <person name="Yang X."/>
            <person name="Jeffery I.B."/>
            <person name="Cooney J.C."/>
            <person name="Kagawa T.F."/>
            <person name="Liu W."/>
            <person name="Song Y."/>
            <person name="Salvetti E."/>
            <person name="Wrobel A."/>
            <person name="Rasinkangas P."/>
            <person name="Parkhill J."/>
            <person name="Rea M.C."/>
            <person name="O'Sullivan O."/>
            <person name="Ritari J."/>
            <person name="Douillard F.P."/>
            <person name="Paul Ross R."/>
            <person name="Yang R."/>
            <person name="Briner A.E."/>
            <person name="Felis G.E."/>
            <person name="de Vos W.M."/>
            <person name="Barrangou R."/>
            <person name="Klaenhammer T.R."/>
            <person name="Caufield P.W."/>
            <person name="Cui Y."/>
            <person name="Zhang H."/>
            <person name="O'Toole P.W."/>
        </authorList>
    </citation>
    <scope>NUCLEOTIDE SEQUENCE [LARGE SCALE GENOMIC DNA]</scope>
    <source>
        <strain evidence="8 9">DSM 20178</strain>
    </source>
</reference>
<dbReference type="PATRIC" id="fig|1423816.3.peg.3043"/>
<comment type="similarity">
    <text evidence="2">Belongs to the phosphoenolpyruvate carboxykinase (ATP) family.</text>
</comment>